<keyword evidence="2" id="KW-1185">Reference proteome</keyword>
<comment type="caution">
    <text evidence="1">The sequence shown here is derived from an EMBL/GenBank/DDBJ whole genome shotgun (WGS) entry which is preliminary data.</text>
</comment>
<name>A0AAE1P451_9EUCA</name>
<protein>
    <submittedName>
        <fullName evidence="1">Uncharacterized protein</fullName>
    </submittedName>
</protein>
<sequence length="161" mass="18296">MNYESGVLVEIIVVLMVEGLEREEEVEEIECVLASRDNVTSSLARLHQSHLTRPSPTLLLLPLLHSPDHTYHHLTLKIIYLTSCTLSKPYITHLFHMTPSLGFTWRPHQPHLTPSSAPPDPLHTLLTQSSNPHDLLHKITSILSSVRNVRLVMVDHSLMKR</sequence>
<evidence type="ECO:0000313" key="2">
    <source>
        <dbReference type="Proteomes" id="UP001292094"/>
    </source>
</evidence>
<organism evidence="1 2">
    <name type="scientific">Petrolisthes manimaculis</name>
    <dbReference type="NCBI Taxonomy" id="1843537"/>
    <lineage>
        <taxon>Eukaryota</taxon>
        <taxon>Metazoa</taxon>
        <taxon>Ecdysozoa</taxon>
        <taxon>Arthropoda</taxon>
        <taxon>Crustacea</taxon>
        <taxon>Multicrustacea</taxon>
        <taxon>Malacostraca</taxon>
        <taxon>Eumalacostraca</taxon>
        <taxon>Eucarida</taxon>
        <taxon>Decapoda</taxon>
        <taxon>Pleocyemata</taxon>
        <taxon>Anomura</taxon>
        <taxon>Galatheoidea</taxon>
        <taxon>Porcellanidae</taxon>
        <taxon>Petrolisthes</taxon>
    </lineage>
</organism>
<evidence type="ECO:0000313" key="1">
    <source>
        <dbReference type="EMBL" id="KAK4300826.1"/>
    </source>
</evidence>
<dbReference type="EMBL" id="JAWZYT010002982">
    <property type="protein sequence ID" value="KAK4300826.1"/>
    <property type="molecule type" value="Genomic_DNA"/>
</dbReference>
<dbReference type="Proteomes" id="UP001292094">
    <property type="component" value="Unassembled WGS sequence"/>
</dbReference>
<dbReference type="AlphaFoldDB" id="A0AAE1P451"/>
<reference evidence="1" key="1">
    <citation type="submission" date="2023-11" db="EMBL/GenBank/DDBJ databases">
        <title>Genome assemblies of two species of porcelain crab, Petrolisthes cinctipes and Petrolisthes manimaculis (Anomura: Porcellanidae).</title>
        <authorList>
            <person name="Angst P."/>
        </authorList>
    </citation>
    <scope>NUCLEOTIDE SEQUENCE</scope>
    <source>
        <strain evidence="1">PB745_02</strain>
        <tissue evidence="1">Gill</tissue>
    </source>
</reference>
<accession>A0AAE1P451</accession>
<gene>
    <name evidence="1" type="ORF">Pmani_027002</name>
</gene>
<proteinExistence type="predicted"/>